<dbReference type="Proteomes" id="UP000499080">
    <property type="component" value="Unassembled WGS sequence"/>
</dbReference>
<comment type="caution">
    <text evidence="2">The sequence shown here is derived from an EMBL/GenBank/DDBJ whole genome shotgun (WGS) entry which is preliminary data.</text>
</comment>
<dbReference type="InterPro" id="IPR006579">
    <property type="entry name" value="Pre_C2HC_dom"/>
</dbReference>
<reference evidence="2 3" key="1">
    <citation type="journal article" date="2019" name="Sci. Rep.">
        <title>Orb-weaving spider Araneus ventricosus genome elucidates the spidroin gene catalogue.</title>
        <authorList>
            <person name="Kono N."/>
            <person name="Nakamura H."/>
            <person name="Ohtoshi R."/>
            <person name="Moran D.A.P."/>
            <person name="Shinohara A."/>
            <person name="Yoshida Y."/>
            <person name="Fujiwara M."/>
            <person name="Mori M."/>
            <person name="Tomita M."/>
            <person name="Arakawa K."/>
        </authorList>
    </citation>
    <scope>NUCLEOTIDE SEQUENCE [LARGE SCALE GENOMIC DNA]</scope>
</reference>
<accession>A0A4Y2HD45</accession>
<dbReference type="AlphaFoldDB" id="A0A4Y2HD45"/>
<protein>
    <recommendedName>
        <fullName evidence="1">Pre-C2HC domain-containing protein</fullName>
    </recommendedName>
</protein>
<evidence type="ECO:0000259" key="1">
    <source>
        <dbReference type="Pfam" id="PF07530"/>
    </source>
</evidence>
<name>A0A4Y2HD45_ARAVE</name>
<keyword evidence="3" id="KW-1185">Reference proteome</keyword>
<dbReference type="OrthoDB" id="6434386at2759"/>
<evidence type="ECO:0000313" key="3">
    <source>
        <dbReference type="Proteomes" id="UP000499080"/>
    </source>
</evidence>
<evidence type="ECO:0000313" key="2">
    <source>
        <dbReference type="EMBL" id="GBM63224.1"/>
    </source>
</evidence>
<dbReference type="Pfam" id="PF07530">
    <property type="entry name" value="PRE_C2HC"/>
    <property type="match status" value="1"/>
</dbReference>
<gene>
    <name evidence="2" type="ORF">AVEN_188259_1</name>
</gene>
<proteinExistence type="predicted"/>
<sequence>MDIDNDIENHLTTVEQNKQIPAVNPKLETNYNLTLREINRMFPDTENKLYNGFIRIQASSPENRISIIEYLQKNDKEFILSEASADRLLKAVIKGLPLNQNIEELKTILENRDFKIIRISRLKNYRFKTLHPYFLIEVAKTKNHLGIYNLKTIKLLSVTIKPYRKKNRATIFFKCSNFHHSARNCQFKDRCIKCEGNHETRDCTIKTKIDNPKCINCKENGHLASWRGCPMFPKLTFNISKPTYAQKLKNNIPKTPNPNINQTTSANAILNNDIHELRELVTALKIIKEAFNEFPNIIEISKKLAKSNNKQEKLNILLEIIQ</sequence>
<feature type="domain" description="Pre-C2HC" evidence="1">
    <location>
        <begin position="105"/>
        <end position="167"/>
    </location>
</feature>
<dbReference type="EMBL" id="BGPR01001856">
    <property type="protein sequence ID" value="GBM63224.1"/>
    <property type="molecule type" value="Genomic_DNA"/>
</dbReference>
<organism evidence="2 3">
    <name type="scientific">Araneus ventricosus</name>
    <name type="common">Orbweaver spider</name>
    <name type="synonym">Epeira ventricosa</name>
    <dbReference type="NCBI Taxonomy" id="182803"/>
    <lineage>
        <taxon>Eukaryota</taxon>
        <taxon>Metazoa</taxon>
        <taxon>Ecdysozoa</taxon>
        <taxon>Arthropoda</taxon>
        <taxon>Chelicerata</taxon>
        <taxon>Arachnida</taxon>
        <taxon>Araneae</taxon>
        <taxon>Araneomorphae</taxon>
        <taxon>Entelegynae</taxon>
        <taxon>Araneoidea</taxon>
        <taxon>Araneidae</taxon>
        <taxon>Araneus</taxon>
    </lineage>
</organism>